<sequence length="124" mass="12578">MRILMTEEKEGDAYTVGALLAVEGHAVAFCHPHGGAHHPCVGLSAVGRCPLLTEPVDVVVDVRIDGGPPTAREMGATCALRHTTPLLIAGSAPDASTLAEGALFACPPDAVTAACAGLDDGRRA</sequence>
<gene>
    <name evidence="1" type="ORF">HNR61_008103</name>
</gene>
<keyword evidence="2" id="KW-1185">Reference proteome</keyword>
<organism evidence="1 2">
    <name type="scientific">Actinomadura namibiensis</name>
    <dbReference type="NCBI Taxonomy" id="182080"/>
    <lineage>
        <taxon>Bacteria</taxon>
        <taxon>Bacillati</taxon>
        <taxon>Actinomycetota</taxon>
        <taxon>Actinomycetes</taxon>
        <taxon>Streptosporangiales</taxon>
        <taxon>Thermomonosporaceae</taxon>
        <taxon>Actinomadura</taxon>
    </lineage>
</organism>
<evidence type="ECO:0000313" key="1">
    <source>
        <dbReference type="EMBL" id="MBA8956421.1"/>
    </source>
</evidence>
<proteinExistence type="predicted"/>
<reference evidence="1 2" key="1">
    <citation type="submission" date="2020-08" db="EMBL/GenBank/DDBJ databases">
        <title>Genomic Encyclopedia of Type Strains, Phase IV (KMG-IV): sequencing the most valuable type-strain genomes for metagenomic binning, comparative biology and taxonomic classification.</title>
        <authorList>
            <person name="Goeker M."/>
        </authorList>
    </citation>
    <scope>NUCLEOTIDE SEQUENCE [LARGE SCALE GENOMIC DNA]</scope>
    <source>
        <strain evidence="1 2">DSM 44197</strain>
    </source>
</reference>
<dbReference type="Proteomes" id="UP000572680">
    <property type="component" value="Unassembled WGS sequence"/>
</dbReference>
<accession>A0A7W3LY47</accession>
<dbReference type="RefSeq" id="WP_182848331.1">
    <property type="nucleotide sequence ID" value="NZ_BAAALP010000048.1"/>
</dbReference>
<evidence type="ECO:0000313" key="2">
    <source>
        <dbReference type="Proteomes" id="UP000572680"/>
    </source>
</evidence>
<protein>
    <submittedName>
        <fullName evidence="1">Uncharacterized protein</fullName>
    </submittedName>
</protein>
<comment type="caution">
    <text evidence="1">The sequence shown here is derived from an EMBL/GenBank/DDBJ whole genome shotgun (WGS) entry which is preliminary data.</text>
</comment>
<dbReference type="EMBL" id="JACJIA010000015">
    <property type="protein sequence ID" value="MBA8956421.1"/>
    <property type="molecule type" value="Genomic_DNA"/>
</dbReference>
<name>A0A7W3LY47_ACTNM</name>
<dbReference type="AlphaFoldDB" id="A0A7W3LY47"/>